<dbReference type="InterPro" id="IPR000064">
    <property type="entry name" value="NLP_P60_dom"/>
</dbReference>
<dbReference type="SUPFAM" id="SSF54001">
    <property type="entry name" value="Cysteine proteinases"/>
    <property type="match status" value="1"/>
</dbReference>
<dbReference type="PANTHER" id="PTHR47053">
    <property type="entry name" value="MUREIN DD-ENDOPEPTIDASE MEPH-RELATED"/>
    <property type="match status" value="1"/>
</dbReference>
<accession>A0A1H8T3V5</accession>
<dbReference type="Pfam" id="PF00877">
    <property type="entry name" value="NLPC_P60"/>
    <property type="match status" value="1"/>
</dbReference>
<gene>
    <name evidence="6" type="ORF">SAMN04490178_1063</name>
</gene>
<dbReference type="InterPro" id="IPR051202">
    <property type="entry name" value="Peptidase_C40"/>
</dbReference>
<protein>
    <submittedName>
        <fullName evidence="6">Cell wall-associated hydrolase, NlpC family</fullName>
    </submittedName>
</protein>
<name>A0A1H8T3V5_9FIRM</name>
<dbReference type="Gene3D" id="3.90.1720.10">
    <property type="entry name" value="endopeptidase domain like (from Nostoc punctiforme)"/>
    <property type="match status" value="1"/>
</dbReference>
<evidence type="ECO:0000313" key="6">
    <source>
        <dbReference type="EMBL" id="SEO85223.1"/>
    </source>
</evidence>
<evidence type="ECO:0000256" key="4">
    <source>
        <dbReference type="ARBA" id="ARBA00022807"/>
    </source>
</evidence>
<comment type="similarity">
    <text evidence="1">Belongs to the peptidase C40 family.</text>
</comment>
<keyword evidence="2" id="KW-0645">Protease</keyword>
<evidence type="ECO:0000256" key="1">
    <source>
        <dbReference type="ARBA" id="ARBA00007074"/>
    </source>
</evidence>
<dbReference type="EMBL" id="FODY01000006">
    <property type="protein sequence ID" value="SEO85223.1"/>
    <property type="molecule type" value="Genomic_DNA"/>
</dbReference>
<dbReference type="OrthoDB" id="9813368at2"/>
<keyword evidence="7" id="KW-1185">Reference proteome</keyword>
<sequence length="211" mass="22484">MCRCKIPIIFILFLALSLMPVTPVALVSAASLPDVLPQLSSDTSSSSGLVNIILGLLVGKLLGNTANNDLSGITRTQEKTTTSAASVDSSGANIVNTAQKYMGVPYVWGGETPSGWDCSGFTRYVMKENGINLPRTAAEQFAVGTPVNKTNLQAGDLVFFTTYKPGASHVGFYMGNGKFIHASSAAKQVTISELADEYYTSHYIGARRYVK</sequence>
<dbReference type="AlphaFoldDB" id="A0A1H8T3V5"/>
<dbReference type="InterPro" id="IPR038765">
    <property type="entry name" value="Papain-like_cys_pep_sf"/>
</dbReference>
<dbReference type="STRING" id="112903.SAMN04490178_1063"/>
<keyword evidence="4" id="KW-0788">Thiol protease</keyword>
<organism evidence="6 7">
    <name type="scientific">Propionispora vibrioides</name>
    <dbReference type="NCBI Taxonomy" id="112903"/>
    <lineage>
        <taxon>Bacteria</taxon>
        <taxon>Bacillati</taxon>
        <taxon>Bacillota</taxon>
        <taxon>Negativicutes</taxon>
        <taxon>Selenomonadales</taxon>
        <taxon>Sporomusaceae</taxon>
        <taxon>Propionispora</taxon>
    </lineage>
</organism>
<evidence type="ECO:0000256" key="3">
    <source>
        <dbReference type="ARBA" id="ARBA00022801"/>
    </source>
</evidence>
<evidence type="ECO:0000259" key="5">
    <source>
        <dbReference type="PROSITE" id="PS51935"/>
    </source>
</evidence>
<dbReference type="RefSeq" id="WP_091745041.1">
    <property type="nucleotide sequence ID" value="NZ_FODY01000006.1"/>
</dbReference>
<dbReference type="GO" id="GO:0008234">
    <property type="term" value="F:cysteine-type peptidase activity"/>
    <property type="evidence" value="ECO:0007669"/>
    <property type="project" value="UniProtKB-KW"/>
</dbReference>
<dbReference type="PROSITE" id="PS51935">
    <property type="entry name" value="NLPC_P60"/>
    <property type="match status" value="1"/>
</dbReference>
<evidence type="ECO:0000313" key="7">
    <source>
        <dbReference type="Proteomes" id="UP000198847"/>
    </source>
</evidence>
<dbReference type="GO" id="GO:0006508">
    <property type="term" value="P:proteolysis"/>
    <property type="evidence" value="ECO:0007669"/>
    <property type="project" value="UniProtKB-KW"/>
</dbReference>
<reference evidence="6 7" key="1">
    <citation type="submission" date="2016-10" db="EMBL/GenBank/DDBJ databases">
        <authorList>
            <person name="de Groot N.N."/>
        </authorList>
    </citation>
    <scope>NUCLEOTIDE SEQUENCE [LARGE SCALE GENOMIC DNA]</scope>
    <source>
        <strain evidence="6 7">DSM 13305</strain>
    </source>
</reference>
<keyword evidence="3 6" id="KW-0378">Hydrolase</keyword>
<dbReference type="Proteomes" id="UP000198847">
    <property type="component" value="Unassembled WGS sequence"/>
</dbReference>
<proteinExistence type="inferred from homology"/>
<dbReference type="PANTHER" id="PTHR47053:SF1">
    <property type="entry name" value="MUREIN DD-ENDOPEPTIDASE MEPH-RELATED"/>
    <property type="match status" value="1"/>
</dbReference>
<feature type="domain" description="NlpC/P60" evidence="5">
    <location>
        <begin position="88"/>
        <end position="210"/>
    </location>
</feature>
<evidence type="ECO:0000256" key="2">
    <source>
        <dbReference type="ARBA" id="ARBA00022670"/>
    </source>
</evidence>